<dbReference type="CDD" id="cd06623">
    <property type="entry name" value="PKc_MAPKK_plant_like"/>
    <property type="match status" value="1"/>
</dbReference>
<evidence type="ECO:0000256" key="9">
    <source>
        <dbReference type="RuleBase" id="RU000304"/>
    </source>
</evidence>
<dbReference type="EC" id="2.7.12.2" evidence="7"/>
<evidence type="ECO:0000256" key="5">
    <source>
        <dbReference type="ARBA" id="ARBA00022840"/>
    </source>
</evidence>
<keyword evidence="4" id="KW-0418">Kinase</keyword>
<dbReference type="Gene3D" id="3.30.200.20">
    <property type="entry name" value="Phosphorylase Kinase, domain 1"/>
    <property type="match status" value="1"/>
</dbReference>
<organism evidence="11 12">
    <name type="scientific">Brassica napus</name>
    <name type="common">Rape</name>
    <dbReference type="NCBI Taxonomy" id="3708"/>
    <lineage>
        <taxon>Eukaryota</taxon>
        <taxon>Viridiplantae</taxon>
        <taxon>Streptophyta</taxon>
        <taxon>Embryophyta</taxon>
        <taxon>Tracheophyta</taxon>
        <taxon>Spermatophyta</taxon>
        <taxon>Magnoliopsida</taxon>
        <taxon>eudicotyledons</taxon>
        <taxon>Gunneridae</taxon>
        <taxon>Pentapetalae</taxon>
        <taxon>rosids</taxon>
        <taxon>malvids</taxon>
        <taxon>Brassicales</taxon>
        <taxon>Brassicaceae</taxon>
        <taxon>Brassiceae</taxon>
        <taxon>Brassica</taxon>
    </lineage>
</organism>
<dbReference type="Pfam" id="PF00069">
    <property type="entry name" value="Pkinase"/>
    <property type="match status" value="1"/>
</dbReference>
<dbReference type="PROSITE" id="PS00107">
    <property type="entry name" value="PROTEIN_KINASE_ATP"/>
    <property type="match status" value="1"/>
</dbReference>
<dbReference type="InterPro" id="IPR000719">
    <property type="entry name" value="Prot_kinase_dom"/>
</dbReference>
<reference evidence="11 12" key="1">
    <citation type="submission" date="2021-05" db="EMBL/GenBank/DDBJ databases">
        <title>Genome Assembly of Synthetic Allotetraploid Brassica napus Reveals Homoeologous Exchanges between Subgenomes.</title>
        <authorList>
            <person name="Davis J.T."/>
        </authorList>
    </citation>
    <scope>NUCLEOTIDE SEQUENCE [LARGE SCALE GENOMIC DNA]</scope>
    <source>
        <strain evidence="12">cv. Da-Ae</strain>
        <tissue evidence="11">Seedling</tissue>
    </source>
</reference>
<sequence length="371" mass="41537">MPMAPMKLKSNLKQLKLSVPAQETPISSFLTASGTFHDGDFLLNQKGRRLISDEKQSTPSDSKELDFEITAEDLESVKVIGKGSGGVVQLVRHKWVGKLFAMKVIQMNIQEEIRKQIVQELKINQASSQCPHVVVCYHSFYHNGAFSLVLEYMDRGSLVDVIRQVKTILEPYLAVVCKQVPLKRPIHHQMVLQGLVYLHNERHVIHRDIKPSNLLVNHKGDVKISDFGVSASLASSMGQRDTFVGTYNYMSPERISGSAYDYSSDIWSLGMSVLECAIGRFPYLESEDQQNPPSFYELLAAIVENPPPTAPSDQFSPEFCSFVSACIQKDPPARASSLDLLSHPFIKKFEDKDIDLGILVGTLEPPVNYLR</sequence>
<feature type="binding site" evidence="8">
    <location>
        <position position="103"/>
    </location>
    <ligand>
        <name>ATP</name>
        <dbReference type="ChEBI" id="CHEBI:30616"/>
    </ligand>
</feature>
<dbReference type="EMBL" id="JAGKQM010000013">
    <property type="protein sequence ID" value="KAH0888886.1"/>
    <property type="molecule type" value="Genomic_DNA"/>
</dbReference>
<evidence type="ECO:0000256" key="2">
    <source>
        <dbReference type="ARBA" id="ARBA00022679"/>
    </source>
</evidence>
<evidence type="ECO:0000256" key="4">
    <source>
        <dbReference type="ARBA" id="ARBA00022777"/>
    </source>
</evidence>
<evidence type="ECO:0000259" key="10">
    <source>
        <dbReference type="PROSITE" id="PS50011"/>
    </source>
</evidence>
<dbReference type="Gene3D" id="1.10.510.10">
    <property type="entry name" value="Transferase(Phosphotransferase) domain 1"/>
    <property type="match status" value="1"/>
</dbReference>
<accession>A0ABQ8A8P0</accession>
<evidence type="ECO:0000256" key="1">
    <source>
        <dbReference type="ARBA" id="ARBA00022527"/>
    </source>
</evidence>
<evidence type="ECO:0000256" key="6">
    <source>
        <dbReference type="ARBA" id="ARBA00038035"/>
    </source>
</evidence>
<feature type="domain" description="Protein kinase" evidence="10">
    <location>
        <begin position="74"/>
        <end position="346"/>
    </location>
</feature>
<evidence type="ECO:0000256" key="3">
    <source>
        <dbReference type="ARBA" id="ARBA00022741"/>
    </source>
</evidence>
<keyword evidence="12" id="KW-1185">Reference proteome</keyword>
<dbReference type="PROSITE" id="PS00108">
    <property type="entry name" value="PROTEIN_KINASE_ST"/>
    <property type="match status" value="1"/>
</dbReference>
<evidence type="ECO:0000256" key="8">
    <source>
        <dbReference type="PROSITE-ProRule" id="PRU10141"/>
    </source>
</evidence>
<comment type="caution">
    <text evidence="11">The sequence shown here is derived from an EMBL/GenBank/DDBJ whole genome shotgun (WGS) entry which is preliminary data.</text>
</comment>
<name>A0ABQ8A8P0_BRANA</name>
<keyword evidence="3 8" id="KW-0547">Nucleotide-binding</keyword>
<protein>
    <recommendedName>
        <fullName evidence="7">mitogen-activated protein kinase kinase</fullName>
        <ecNumber evidence="7">2.7.12.2</ecNumber>
    </recommendedName>
</protein>
<dbReference type="InterPro" id="IPR008271">
    <property type="entry name" value="Ser/Thr_kinase_AS"/>
</dbReference>
<comment type="similarity">
    <text evidence="6">Belongs to the protein kinase superfamily. STE Ser/Thr protein kinase family. MAP kinase kinase subfamily.</text>
</comment>
<evidence type="ECO:0000256" key="7">
    <source>
        <dbReference type="ARBA" id="ARBA00038999"/>
    </source>
</evidence>
<dbReference type="InterPro" id="IPR011009">
    <property type="entry name" value="Kinase-like_dom_sf"/>
</dbReference>
<dbReference type="SUPFAM" id="SSF56112">
    <property type="entry name" value="Protein kinase-like (PK-like)"/>
    <property type="match status" value="1"/>
</dbReference>
<gene>
    <name evidence="11" type="ORF">HID58_051315</name>
</gene>
<dbReference type="InterPro" id="IPR017441">
    <property type="entry name" value="Protein_kinase_ATP_BS"/>
</dbReference>
<proteinExistence type="inferred from homology"/>
<dbReference type="SMART" id="SM00220">
    <property type="entry name" value="S_TKc"/>
    <property type="match status" value="1"/>
</dbReference>
<dbReference type="PANTHER" id="PTHR48013:SF32">
    <property type="entry name" value="MITOGEN-ACTIVATED PROTEIN KINASE KINASE 2-LIKE"/>
    <property type="match status" value="1"/>
</dbReference>
<dbReference type="PANTHER" id="PTHR48013">
    <property type="entry name" value="DUAL SPECIFICITY MITOGEN-ACTIVATED PROTEIN KINASE KINASE 5-RELATED"/>
    <property type="match status" value="1"/>
</dbReference>
<keyword evidence="1 9" id="KW-0723">Serine/threonine-protein kinase</keyword>
<keyword evidence="2" id="KW-0808">Transferase</keyword>
<keyword evidence="5 8" id="KW-0067">ATP-binding</keyword>
<dbReference type="Proteomes" id="UP000824890">
    <property type="component" value="Unassembled WGS sequence"/>
</dbReference>
<evidence type="ECO:0000313" key="12">
    <source>
        <dbReference type="Proteomes" id="UP000824890"/>
    </source>
</evidence>
<dbReference type="PROSITE" id="PS50011">
    <property type="entry name" value="PROTEIN_KINASE_DOM"/>
    <property type="match status" value="1"/>
</dbReference>
<evidence type="ECO:0000313" key="11">
    <source>
        <dbReference type="EMBL" id="KAH0888886.1"/>
    </source>
</evidence>